<accession>A0ACC6P1F4</accession>
<reference evidence="1" key="1">
    <citation type="submission" date="2023-10" db="EMBL/GenBank/DDBJ databases">
        <title>Amphibacter perezi, gen. nov., sp. nov. a novel taxa of the family Comamonadaceae, class Betaproteobacteria isolated from the skin microbiota of Pelophylax perezi from different populations.</title>
        <authorList>
            <person name="Costa S."/>
            <person name="Proenca D.N."/>
            <person name="Lopes I."/>
            <person name="Morais P.V."/>
        </authorList>
    </citation>
    <scope>NUCLEOTIDE SEQUENCE</scope>
    <source>
        <strain evidence="1">SL12-8</strain>
    </source>
</reference>
<proteinExistence type="predicted"/>
<name>A0ACC6P1F4_9BURK</name>
<protein>
    <submittedName>
        <fullName evidence="1">Multidrug ABC transporter permease/ATP-binding protein</fullName>
    </submittedName>
</protein>
<comment type="caution">
    <text evidence="1">The sequence shown here is derived from an EMBL/GenBank/DDBJ whole genome shotgun (WGS) entry which is preliminary data.</text>
</comment>
<evidence type="ECO:0000313" key="1">
    <source>
        <dbReference type="EMBL" id="MEJ7138070.1"/>
    </source>
</evidence>
<keyword evidence="2" id="KW-1185">Reference proteome</keyword>
<organism evidence="1 2">
    <name type="scientific">Amphibiibacter pelophylacis</name>
    <dbReference type="NCBI Taxonomy" id="1799477"/>
    <lineage>
        <taxon>Bacteria</taxon>
        <taxon>Pseudomonadati</taxon>
        <taxon>Pseudomonadota</taxon>
        <taxon>Betaproteobacteria</taxon>
        <taxon>Burkholderiales</taxon>
        <taxon>Sphaerotilaceae</taxon>
        <taxon>Amphibiibacter</taxon>
    </lineage>
</organism>
<dbReference type="EMBL" id="JAWDIE010000008">
    <property type="protein sequence ID" value="MEJ7138070.1"/>
    <property type="molecule type" value="Genomic_DNA"/>
</dbReference>
<sequence>MIDSSSAPAARPPATLSLLAALVRFRPRQCAGVMALSLLSSAVGIAVLYSVNRLLVLAQGEGLAPDTLGAPLALFLLMLLAWLAGSTLSQWTLTRLGHRFVMELRLRLARDMLHTDLQRLQQIGPAPLLASLTGDLQHITTAVVRLPELLQGGLFLLGALGYLLWLSPLLTALTLLWIGATLVGGAWAVKRVYAHLDHLRDHEARLLGQYDTLIRGARELALNRQRAARWYQRALLPQAEGYREHIVRADSFHFLAHHWTSAMLLGAVGAVYFCALSVQWISVGVATSVALTVLFIRTPLISAVGALSTLQAAQVALARIRSLALQGEGAALQSPGPMPASDWQRLALQRVGFRHPQREGAPGFALSEVSLTLERGQICFCVGDNGSGKSTLALLLCGLLMPHSGQILLDGQAITRERLPQYRALFSAVFSDVHLFDQLLGPGGDSAAPERVQEWLEALRLQDKVDCSGGTVASLALSQGQRKRLALLLALLEERPLIVLDEWAADQDPHFRHVFYHQLLPLMRQRGWTVFAICHDDAYFGQADRLFEMRQGVLTELHGAARERASQGAIAHLQAPLAPAP</sequence>
<evidence type="ECO:0000313" key="2">
    <source>
        <dbReference type="Proteomes" id="UP001364695"/>
    </source>
</evidence>
<dbReference type="Proteomes" id="UP001364695">
    <property type="component" value="Unassembled WGS sequence"/>
</dbReference>
<gene>
    <name evidence="1" type="ORF">RV045_06455</name>
</gene>